<gene>
    <name evidence="2" type="ORF">PZA18_06885</name>
</gene>
<evidence type="ECO:0000256" key="1">
    <source>
        <dbReference type="SAM" id="MobiDB-lite"/>
    </source>
</evidence>
<dbReference type="PANTHER" id="PTHR30441">
    <property type="entry name" value="DUF748 DOMAIN-CONTAINING PROTEIN"/>
    <property type="match status" value="1"/>
</dbReference>
<protein>
    <recommendedName>
        <fullName evidence="4">AsmA family protein</fullName>
    </recommendedName>
</protein>
<evidence type="ECO:0000313" key="2">
    <source>
        <dbReference type="EMBL" id="MDK2123771.1"/>
    </source>
</evidence>
<organism evidence="2 3">
    <name type="scientific">Parachitinimonas caeni</name>
    <dbReference type="NCBI Taxonomy" id="3031301"/>
    <lineage>
        <taxon>Bacteria</taxon>
        <taxon>Pseudomonadati</taxon>
        <taxon>Pseudomonadota</taxon>
        <taxon>Betaproteobacteria</taxon>
        <taxon>Neisseriales</taxon>
        <taxon>Chitinibacteraceae</taxon>
        <taxon>Parachitinimonas</taxon>
    </lineage>
</organism>
<proteinExistence type="predicted"/>
<comment type="caution">
    <text evidence="2">The sequence shown here is derived from an EMBL/GenBank/DDBJ whole genome shotgun (WGS) entry which is preliminary data.</text>
</comment>
<sequence>MSSLKKMLVVLVIVVVLLGLAPLVFPYNRYIAGLEKTASERLGSPVKISSIDFTYSPRPALLIEGITIGKVGEASINKIEIPINGRNILRIRNHIADMTLDGGQFDKPFLIALPAKLKPSQEGDIRLDTIGLRNCSVKLGPSTTVGPLQGKLKLAEDGMFKEVTVSDEKERANLTIKPLNDKFSLEFHAKTWTTPGRFQVYFDQLLVKGIADQTGVTIDDINGMLFNAVVLGSGRLDWSTENWNLSGSLTGKGIAVEPFSMMFSPITHAKGRMEGTAQFLYEGTSFEDLLNTPQIDMKFTVTDGILHNLDLITPLKSQSPTTLARGGQTRFDSLSGDIKVRGQEVAMSGLALNSGKFTANGTFNVSADKKLSGRIGARLRSGPISVDASLGVSGKLDAPELNSGGASRPGANAATSLVY</sequence>
<dbReference type="EMBL" id="JARRAF010000006">
    <property type="protein sequence ID" value="MDK2123771.1"/>
    <property type="molecule type" value="Genomic_DNA"/>
</dbReference>
<dbReference type="InterPro" id="IPR052894">
    <property type="entry name" value="AsmA-related"/>
</dbReference>
<dbReference type="Proteomes" id="UP001172778">
    <property type="component" value="Unassembled WGS sequence"/>
</dbReference>
<keyword evidence="3" id="KW-1185">Reference proteome</keyword>
<accession>A0ABT7DUM3</accession>
<evidence type="ECO:0008006" key="4">
    <source>
        <dbReference type="Google" id="ProtNLM"/>
    </source>
</evidence>
<dbReference type="RefSeq" id="WP_284100076.1">
    <property type="nucleotide sequence ID" value="NZ_JARRAF010000006.1"/>
</dbReference>
<feature type="region of interest" description="Disordered" evidence="1">
    <location>
        <begin position="398"/>
        <end position="419"/>
    </location>
</feature>
<dbReference type="PANTHER" id="PTHR30441:SF8">
    <property type="entry name" value="DUF748 DOMAIN-CONTAINING PROTEIN"/>
    <property type="match status" value="1"/>
</dbReference>
<name>A0ABT7DUM3_9NEIS</name>
<reference evidence="2" key="1">
    <citation type="submission" date="2023-03" db="EMBL/GenBank/DDBJ databases">
        <title>Chitinimonas shenzhenensis gen. nov., sp. nov., a novel member of family Burkholderiaceae isolated from activated sludge collected in Shen Zhen, China.</title>
        <authorList>
            <person name="Wang X."/>
        </authorList>
    </citation>
    <scope>NUCLEOTIDE SEQUENCE</scope>
    <source>
        <strain evidence="2">DQS-5</strain>
    </source>
</reference>
<evidence type="ECO:0000313" key="3">
    <source>
        <dbReference type="Proteomes" id="UP001172778"/>
    </source>
</evidence>